<dbReference type="RefSeq" id="WP_307633970.1">
    <property type="nucleotide sequence ID" value="NZ_JAPHEH010000001.1"/>
</dbReference>
<dbReference type="GO" id="GO:0042274">
    <property type="term" value="P:ribosomal small subunit biogenesis"/>
    <property type="evidence" value="ECO:0007669"/>
    <property type="project" value="UniProtKB-UniRule"/>
</dbReference>
<dbReference type="EMBL" id="JAPHEH010000001">
    <property type="protein sequence ID" value="MDG4477005.1"/>
    <property type="molecule type" value="Genomic_DNA"/>
</dbReference>
<dbReference type="InterPro" id="IPR056792">
    <property type="entry name" value="PRC_RimM"/>
</dbReference>
<dbReference type="AlphaFoldDB" id="A0A9X4RN95"/>
<evidence type="ECO:0000259" key="6">
    <source>
        <dbReference type="Pfam" id="PF01782"/>
    </source>
</evidence>
<dbReference type="Proteomes" id="UP001154240">
    <property type="component" value="Unassembled WGS sequence"/>
</dbReference>
<dbReference type="InterPro" id="IPR036976">
    <property type="entry name" value="RimM_N_sf"/>
</dbReference>
<evidence type="ECO:0000256" key="1">
    <source>
        <dbReference type="ARBA" id="ARBA00022490"/>
    </source>
</evidence>
<evidence type="ECO:0000313" key="9">
    <source>
        <dbReference type="Proteomes" id="UP001154240"/>
    </source>
</evidence>
<dbReference type="InterPro" id="IPR009000">
    <property type="entry name" value="Transl_B-barrel_sf"/>
</dbReference>
<dbReference type="NCBIfam" id="TIGR02273">
    <property type="entry name" value="16S_RimM"/>
    <property type="match status" value="1"/>
</dbReference>
<dbReference type="GO" id="GO:0043022">
    <property type="term" value="F:ribosome binding"/>
    <property type="evidence" value="ECO:0007669"/>
    <property type="project" value="InterPro"/>
</dbReference>
<dbReference type="InterPro" id="IPR011033">
    <property type="entry name" value="PRC_barrel-like_sf"/>
</dbReference>
<evidence type="ECO:0000259" key="7">
    <source>
        <dbReference type="Pfam" id="PF24986"/>
    </source>
</evidence>
<evidence type="ECO:0000313" key="8">
    <source>
        <dbReference type="EMBL" id="MDG4477005.1"/>
    </source>
</evidence>
<comment type="subunit">
    <text evidence="5">Binds ribosomal protein uS19.</text>
</comment>
<dbReference type="Pfam" id="PF01782">
    <property type="entry name" value="RimM"/>
    <property type="match status" value="1"/>
</dbReference>
<accession>A0A9X4RN95</accession>
<comment type="subcellular location">
    <subcellularLocation>
        <location evidence="5">Cytoplasm</location>
    </subcellularLocation>
</comment>
<keyword evidence="2 5" id="KW-0690">Ribosome biogenesis</keyword>
<keyword evidence="3 5" id="KW-0698">rRNA processing</keyword>
<dbReference type="Pfam" id="PF24986">
    <property type="entry name" value="PRC_RimM"/>
    <property type="match status" value="1"/>
</dbReference>
<comment type="similarity">
    <text evidence="5">Belongs to the RimM family.</text>
</comment>
<sequence length="190" mass="20246">MEILDVGVAQNGQISVGKVVKAHGIKGEVKVYPFSGNPDDFRDYRRLTLVDPSHDLARSYVVEQCRPLESLVILQLAGVADRTASEGLRGWEVRIDQEVLPPHAPGTFYWHELEGMEVITDTGLALGRITSLLATSAHDILVITGGGVEYLIPAIDACVAGLTPDGKRLVVTPPPGLLEMNAGGVPGDAS</sequence>
<dbReference type="SUPFAM" id="SSF50447">
    <property type="entry name" value="Translation proteins"/>
    <property type="match status" value="1"/>
</dbReference>
<dbReference type="InterPro" id="IPR002676">
    <property type="entry name" value="RimM_N"/>
</dbReference>
<comment type="domain">
    <text evidence="5">The PRC barrel domain binds ribosomal protein uS19.</text>
</comment>
<dbReference type="GO" id="GO:0006364">
    <property type="term" value="P:rRNA processing"/>
    <property type="evidence" value="ECO:0007669"/>
    <property type="project" value="UniProtKB-UniRule"/>
</dbReference>
<dbReference type="Gene3D" id="2.30.30.240">
    <property type="entry name" value="PRC-barrel domain"/>
    <property type="match status" value="1"/>
</dbReference>
<keyword evidence="4 5" id="KW-0143">Chaperone</keyword>
<evidence type="ECO:0000256" key="5">
    <source>
        <dbReference type="HAMAP-Rule" id="MF_00014"/>
    </source>
</evidence>
<evidence type="ECO:0000256" key="2">
    <source>
        <dbReference type="ARBA" id="ARBA00022517"/>
    </source>
</evidence>
<dbReference type="Gene3D" id="2.40.30.60">
    <property type="entry name" value="RimM"/>
    <property type="match status" value="1"/>
</dbReference>
<dbReference type="PANTHER" id="PTHR33692">
    <property type="entry name" value="RIBOSOME MATURATION FACTOR RIMM"/>
    <property type="match status" value="1"/>
</dbReference>
<dbReference type="InterPro" id="IPR011961">
    <property type="entry name" value="RimM"/>
</dbReference>
<dbReference type="GO" id="GO:0005840">
    <property type="term" value="C:ribosome"/>
    <property type="evidence" value="ECO:0007669"/>
    <property type="project" value="InterPro"/>
</dbReference>
<comment type="function">
    <text evidence="5">An accessory protein needed during the final step in the assembly of 30S ribosomal subunit, possibly for assembly of the head region. Essential for efficient processing of 16S rRNA. May be needed both before and after RbfA during the maturation of 16S rRNA. It has affinity for free ribosomal 30S subunits but not for 70S ribosomes.</text>
</comment>
<dbReference type="HAMAP" id="MF_00014">
    <property type="entry name" value="Ribosome_mat_RimM"/>
    <property type="match status" value="1"/>
</dbReference>
<dbReference type="SUPFAM" id="SSF50346">
    <property type="entry name" value="PRC-barrel domain"/>
    <property type="match status" value="1"/>
</dbReference>
<reference evidence="8" key="2">
    <citation type="submission" date="2022-10" db="EMBL/GenBank/DDBJ databases">
        <authorList>
            <person name="Aronson H.S."/>
        </authorList>
    </citation>
    <scope>NUCLEOTIDE SEQUENCE</scope>
    <source>
        <strain evidence="8">RS19-109</strain>
    </source>
</reference>
<evidence type="ECO:0000256" key="4">
    <source>
        <dbReference type="ARBA" id="ARBA00023186"/>
    </source>
</evidence>
<comment type="caution">
    <text evidence="8">The sequence shown here is derived from an EMBL/GenBank/DDBJ whole genome shotgun (WGS) entry which is preliminary data.</text>
</comment>
<keyword evidence="9" id="KW-1185">Reference proteome</keyword>
<dbReference type="GO" id="GO:0005737">
    <property type="term" value="C:cytoplasm"/>
    <property type="evidence" value="ECO:0007669"/>
    <property type="project" value="UniProtKB-SubCell"/>
</dbReference>
<proteinExistence type="inferred from homology"/>
<keyword evidence="1 5" id="KW-0963">Cytoplasm</keyword>
<evidence type="ECO:0000256" key="3">
    <source>
        <dbReference type="ARBA" id="ARBA00022552"/>
    </source>
</evidence>
<feature type="domain" description="Ribosome maturation factor RimM PRC barrel" evidence="7">
    <location>
        <begin position="110"/>
        <end position="177"/>
    </location>
</feature>
<organism evidence="8 9">
    <name type="scientific">Thiovibrio frasassiensis</name>
    <dbReference type="NCBI Taxonomy" id="2984131"/>
    <lineage>
        <taxon>Bacteria</taxon>
        <taxon>Pseudomonadati</taxon>
        <taxon>Thermodesulfobacteriota</taxon>
        <taxon>Desulfobulbia</taxon>
        <taxon>Desulfobulbales</taxon>
        <taxon>Thiovibrionaceae</taxon>
        <taxon>Thiovibrio</taxon>
    </lineage>
</organism>
<reference evidence="8" key="1">
    <citation type="journal article" date="2022" name="bioRxiv">
        <title>Thiovibrio frasassiensisgen. nov., sp. nov., an autotrophic, elemental sulfur disproportionating bacterium isolated from sulfidic karst sediment, and proposal of Thiovibrionaceae fam. nov.</title>
        <authorList>
            <person name="Aronson H."/>
            <person name="Thomas C."/>
            <person name="Bhattacharyya M."/>
            <person name="Eckstein S."/>
            <person name="Jensen S."/>
            <person name="Barco R."/>
            <person name="Macalady J."/>
            <person name="Amend J."/>
        </authorList>
    </citation>
    <scope>NUCLEOTIDE SEQUENCE</scope>
    <source>
        <strain evidence="8">RS19-109</strain>
    </source>
</reference>
<feature type="domain" description="RimM N-terminal" evidence="6">
    <location>
        <begin position="16"/>
        <end position="98"/>
    </location>
</feature>
<protein>
    <recommendedName>
        <fullName evidence="5">Ribosome maturation factor RimM</fullName>
    </recommendedName>
</protein>
<name>A0A9X4RN95_9BACT</name>
<dbReference type="PANTHER" id="PTHR33692:SF1">
    <property type="entry name" value="RIBOSOME MATURATION FACTOR RIMM"/>
    <property type="match status" value="1"/>
</dbReference>
<gene>
    <name evidence="5 8" type="primary">rimM</name>
    <name evidence="8" type="ORF">OLX77_12660</name>
</gene>